<dbReference type="EMBL" id="CP017803">
    <property type="protein sequence ID" value="ATZ59630.1"/>
    <property type="molecule type" value="Genomic_DNA"/>
</dbReference>
<reference evidence="1 2" key="1">
    <citation type="submission" date="2016-10" db="EMBL/GenBank/DDBJ databases">
        <authorList>
            <person name="Varghese N."/>
        </authorList>
    </citation>
    <scope>NUCLEOTIDE SEQUENCE [LARGE SCALE GENOMIC DNA]</scope>
    <source>
        <strain evidence="1 2">KB11</strain>
    </source>
</reference>
<dbReference type="RefSeq" id="WP_004035097.1">
    <property type="nucleotide sequence ID" value="NZ_AP025586.1"/>
</dbReference>
<accession>A0A2H4U677</accession>
<evidence type="ECO:0000313" key="1">
    <source>
        <dbReference type="EMBL" id="ATZ59630.1"/>
    </source>
</evidence>
<dbReference type="Proteomes" id="UP000232133">
    <property type="component" value="Chromosome"/>
</dbReference>
<gene>
    <name evidence="1" type="ORF">BK798_03950</name>
</gene>
<organism evidence="1 2">
    <name type="scientific">Methanobrevibacter smithii</name>
    <dbReference type="NCBI Taxonomy" id="2173"/>
    <lineage>
        <taxon>Archaea</taxon>
        <taxon>Methanobacteriati</taxon>
        <taxon>Methanobacteriota</taxon>
        <taxon>Methanomada group</taxon>
        <taxon>Methanobacteria</taxon>
        <taxon>Methanobacteriales</taxon>
        <taxon>Methanobacteriaceae</taxon>
        <taxon>Methanobrevibacter</taxon>
    </lineage>
</organism>
<evidence type="ECO:0000313" key="2">
    <source>
        <dbReference type="Proteomes" id="UP000232133"/>
    </source>
</evidence>
<dbReference type="AlphaFoldDB" id="A0A2H4U677"/>
<dbReference type="GeneID" id="78816663"/>
<name>A0A2H4U677_METSM</name>
<sequence length="147" mass="16993">MKTKDLETYKKDGTKASKSQIKEFIKLYAKIAKKLKTENSIELNSVKENIRKTYSEEVYLTLIDEEKDFVKFNISQGSKEYIIPIFTDISEYKEGKEKISTLFLDKLTCKVLSAEDIEKLAGDDENFRGLVINPHSQNFMMDRNGGF</sequence>
<protein>
    <recommendedName>
        <fullName evidence="3">SseB protein N-terminal domain-containing protein</fullName>
    </recommendedName>
</protein>
<evidence type="ECO:0008006" key="3">
    <source>
        <dbReference type="Google" id="ProtNLM"/>
    </source>
</evidence>
<proteinExistence type="predicted"/>